<dbReference type="AlphaFoldDB" id="A0A8E2QZK2"/>
<sequence>MTRVNELMLQRRSAREFDTNYKIPEQDLKDLVTSIRMSPSAFGLLTQRLVVIQDKNIQKELAPLFWNQVNFVTASAILLFIGTTPNGLAQQVQITLDKKFGVGIESEMREKFTINVTKNLVDNDVSDQIKNEYSIKQSFISSGVATVAAANLGIDTCIIEGYDTKKLQSYLVERKMINENESPYISMVCGKSIRFTGEKLRLEEDEFVIWK</sequence>
<keyword evidence="5" id="KW-1185">Reference proteome</keyword>
<dbReference type="GO" id="GO:0016491">
    <property type="term" value="F:oxidoreductase activity"/>
    <property type="evidence" value="ECO:0007669"/>
    <property type="project" value="UniProtKB-KW"/>
</dbReference>
<name>A0A8E2QZK2_9MOLU</name>
<comment type="similarity">
    <text evidence="1">Belongs to the nitroreductase family.</text>
</comment>
<evidence type="ECO:0000313" key="4">
    <source>
        <dbReference type="EMBL" id="PPE05078.1"/>
    </source>
</evidence>
<reference evidence="4 5" key="1">
    <citation type="submission" date="2017-11" db="EMBL/GenBank/DDBJ databases">
        <title>Genome sequence of Entomoplasma ellychniae ELCN-1 (ATCC 43707).</title>
        <authorList>
            <person name="Lo W.-S."/>
            <person name="Gasparich G.E."/>
            <person name="Kuo C.-H."/>
        </authorList>
    </citation>
    <scope>NUCLEOTIDE SEQUENCE [LARGE SCALE GENOMIC DNA]</scope>
    <source>
        <strain evidence="4 5">ELCN-1</strain>
    </source>
</reference>
<comment type="caution">
    <text evidence="4">The sequence shown here is derived from an EMBL/GenBank/DDBJ whole genome shotgun (WGS) entry which is preliminary data.</text>
</comment>
<dbReference type="Gene3D" id="3.40.109.10">
    <property type="entry name" value="NADH Oxidase"/>
    <property type="match status" value="1"/>
</dbReference>
<accession>A0A8E2QZK2</accession>
<dbReference type="RefSeq" id="WP_104206152.1">
    <property type="nucleotide sequence ID" value="NZ_PHND01000001.1"/>
</dbReference>
<organism evidence="4 5">
    <name type="scientific">Entomoplasma ellychniae</name>
    <dbReference type="NCBI Taxonomy" id="2114"/>
    <lineage>
        <taxon>Bacteria</taxon>
        <taxon>Bacillati</taxon>
        <taxon>Mycoplasmatota</taxon>
        <taxon>Mollicutes</taxon>
        <taxon>Entomoplasmatales</taxon>
        <taxon>Entomoplasmataceae</taxon>
        <taxon>Entomoplasma</taxon>
    </lineage>
</organism>
<feature type="domain" description="Nitroreductase" evidence="3">
    <location>
        <begin position="9"/>
        <end position="169"/>
    </location>
</feature>
<proteinExistence type="inferred from homology"/>
<dbReference type="PANTHER" id="PTHR43673">
    <property type="entry name" value="NAD(P)H NITROREDUCTASE YDGI-RELATED"/>
    <property type="match status" value="1"/>
</dbReference>
<dbReference type="InterPro" id="IPR000415">
    <property type="entry name" value="Nitroreductase-like"/>
</dbReference>
<dbReference type="InterPro" id="IPR029479">
    <property type="entry name" value="Nitroreductase"/>
</dbReference>
<dbReference type="Pfam" id="PF00881">
    <property type="entry name" value="Nitroreductase"/>
    <property type="match status" value="1"/>
</dbReference>
<gene>
    <name evidence="4" type="ORF">EELLY_v1c07660</name>
</gene>
<dbReference type="SUPFAM" id="SSF55469">
    <property type="entry name" value="FMN-dependent nitroreductase-like"/>
    <property type="match status" value="1"/>
</dbReference>
<protein>
    <submittedName>
        <fullName evidence="4">NAD(P)H-dependent oxidoreductase</fullName>
    </submittedName>
</protein>
<dbReference type="Proteomes" id="UP000239010">
    <property type="component" value="Unassembled WGS sequence"/>
</dbReference>
<evidence type="ECO:0000256" key="2">
    <source>
        <dbReference type="ARBA" id="ARBA00023002"/>
    </source>
</evidence>
<evidence type="ECO:0000256" key="1">
    <source>
        <dbReference type="ARBA" id="ARBA00007118"/>
    </source>
</evidence>
<dbReference type="EMBL" id="PHND01000001">
    <property type="protein sequence ID" value="PPE05078.1"/>
    <property type="molecule type" value="Genomic_DNA"/>
</dbReference>
<keyword evidence="2" id="KW-0560">Oxidoreductase</keyword>
<evidence type="ECO:0000313" key="5">
    <source>
        <dbReference type="Proteomes" id="UP000239010"/>
    </source>
</evidence>
<evidence type="ECO:0000259" key="3">
    <source>
        <dbReference type="Pfam" id="PF00881"/>
    </source>
</evidence>